<dbReference type="RefSeq" id="WP_238207647.1">
    <property type="nucleotide sequence ID" value="NZ_JBHTND010000039.1"/>
</dbReference>
<proteinExistence type="predicted"/>
<keyword evidence="3" id="KW-1185">Reference proteome</keyword>
<evidence type="ECO:0000313" key="2">
    <source>
        <dbReference type="EMBL" id="MFD1303798.1"/>
    </source>
</evidence>
<keyword evidence="1" id="KW-0812">Transmembrane</keyword>
<protein>
    <submittedName>
        <fullName evidence="2">Uncharacterized protein</fullName>
    </submittedName>
</protein>
<evidence type="ECO:0000313" key="3">
    <source>
        <dbReference type="Proteomes" id="UP001597176"/>
    </source>
</evidence>
<gene>
    <name evidence="2" type="ORF">ACFQ4G_19720</name>
</gene>
<accession>A0ABW3X4B7</accession>
<keyword evidence="1" id="KW-0472">Membrane</keyword>
<organism evidence="2 3">
    <name type="scientific">Methylobacterium marchantiae</name>
    <dbReference type="NCBI Taxonomy" id="600331"/>
    <lineage>
        <taxon>Bacteria</taxon>
        <taxon>Pseudomonadati</taxon>
        <taxon>Pseudomonadota</taxon>
        <taxon>Alphaproteobacteria</taxon>
        <taxon>Hyphomicrobiales</taxon>
        <taxon>Methylobacteriaceae</taxon>
        <taxon>Methylobacterium</taxon>
    </lineage>
</organism>
<keyword evidence="1" id="KW-1133">Transmembrane helix</keyword>
<dbReference type="EMBL" id="JBHTND010000039">
    <property type="protein sequence ID" value="MFD1303798.1"/>
    <property type="molecule type" value="Genomic_DNA"/>
</dbReference>
<comment type="caution">
    <text evidence="2">The sequence shown here is derived from an EMBL/GenBank/DDBJ whole genome shotgun (WGS) entry which is preliminary data.</text>
</comment>
<reference evidence="3" key="1">
    <citation type="journal article" date="2019" name="Int. J. Syst. Evol. Microbiol.">
        <title>The Global Catalogue of Microorganisms (GCM) 10K type strain sequencing project: providing services to taxonomists for standard genome sequencing and annotation.</title>
        <authorList>
            <consortium name="The Broad Institute Genomics Platform"/>
            <consortium name="The Broad Institute Genome Sequencing Center for Infectious Disease"/>
            <person name="Wu L."/>
            <person name="Ma J."/>
        </authorList>
    </citation>
    <scope>NUCLEOTIDE SEQUENCE [LARGE SCALE GENOMIC DNA]</scope>
    <source>
        <strain evidence="3">CCUG 56108</strain>
    </source>
</reference>
<sequence>MSTRSDLRATSLRATSFDPYGEPVCDDRSVAMVQGDRRARNAAIAVFWTLALTLIAGRVYFSDQSVGQTIILAQAQIASLVGAIR</sequence>
<feature type="transmembrane region" description="Helical" evidence="1">
    <location>
        <begin position="42"/>
        <end position="60"/>
    </location>
</feature>
<evidence type="ECO:0000256" key="1">
    <source>
        <dbReference type="SAM" id="Phobius"/>
    </source>
</evidence>
<name>A0ABW3X4B7_9HYPH</name>
<dbReference type="Proteomes" id="UP001597176">
    <property type="component" value="Unassembled WGS sequence"/>
</dbReference>